<dbReference type="InterPro" id="IPR006680">
    <property type="entry name" value="Amidohydro-rel"/>
</dbReference>
<comment type="catalytic activity">
    <reaction evidence="7 8">
        <text>N-acetyl-D-glucosamine 6-phosphate + H2O = D-glucosamine 6-phosphate + acetate</text>
        <dbReference type="Rhea" id="RHEA:22936"/>
        <dbReference type="ChEBI" id="CHEBI:15377"/>
        <dbReference type="ChEBI" id="CHEBI:30089"/>
        <dbReference type="ChEBI" id="CHEBI:57513"/>
        <dbReference type="ChEBI" id="CHEBI:58725"/>
        <dbReference type="EC" id="3.5.1.25"/>
    </reaction>
</comment>
<name>A0A4T0X7E7_9ASCO</name>
<evidence type="ECO:0000256" key="2">
    <source>
        <dbReference type="ARBA" id="ARBA00011899"/>
    </source>
</evidence>
<evidence type="ECO:0000256" key="5">
    <source>
        <dbReference type="ARBA" id="ARBA00022801"/>
    </source>
</evidence>
<keyword evidence="14" id="KW-1185">Reference proteome</keyword>
<dbReference type="OrthoDB" id="10264777at2759"/>
<dbReference type="EC" id="3.5.1.25" evidence="2 8"/>
<dbReference type="PIRSF" id="PIRSF038994">
    <property type="entry name" value="NagA"/>
    <property type="match status" value="1"/>
</dbReference>
<organism evidence="13 14">
    <name type="scientific">Pichia inconspicua</name>
    <dbReference type="NCBI Taxonomy" id="52247"/>
    <lineage>
        <taxon>Eukaryota</taxon>
        <taxon>Fungi</taxon>
        <taxon>Dikarya</taxon>
        <taxon>Ascomycota</taxon>
        <taxon>Saccharomycotina</taxon>
        <taxon>Pichiomycetes</taxon>
        <taxon>Pichiales</taxon>
        <taxon>Pichiaceae</taxon>
        <taxon>Pichia</taxon>
    </lineage>
</organism>
<feature type="binding site" evidence="11">
    <location>
        <position position="138"/>
    </location>
    <ligand>
        <name>Zn(2+)</name>
        <dbReference type="ChEBI" id="CHEBI:29105"/>
    </ligand>
</feature>
<evidence type="ECO:0000256" key="9">
    <source>
        <dbReference type="PIRSR" id="PIRSR038994-1"/>
    </source>
</evidence>
<feature type="binding site" evidence="10">
    <location>
        <position position="238"/>
    </location>
    <ligand>
        <name>substrate</name>
    </ligand>
</feature>
<dbReference type="GO" id="GO:0046872">
    <property type="term" value="F:metal ion binding"/>
    <property type="evidence" value="ECO:0007669"/>
    <property type="project" value="UniProtKB-KW"/>
</dbReference>
<evidence type="ECO:0000256" key="1">
    <source>
        <dbReference type="ARBA" id="ARBA00010716"/>
    </source>
</evidence>
<dbReference type="NCBIfam" id="TIGR00221">
    <property type="entry name" value="nagA"/>
    <property type="match status" value="1"/>
</dbReference>
<dbReference type="InterPro" id="IPR011059">
    <property type="entry name" value="Metal-dep_hydrolase_composite"/>
</dbReference>
<evidence type="ECO:0000256" key="8">
    <source>
        <dbReference type="PIRNR" id="PIRNR038994"/>
    </source>
</evidence>
<feature type="binding site" evidence="10">
    <location>
        <begin position="325"/>
        <end position="327"/>
    </location>
    <ligand>
        <name>substrate</name>
    </ligand>
</feature>
<dbReference type="SUPFAM" id="SSF51556">
    <property type="entry name" value="Metallo-dependent hydrolases"/>
    <property type="match status" value="1"/>
</dbReference>
<evidence type="ECO:0000256" key="10">
    <source>
        <dbReference type="PIRSR" id="PIRSR038994-2"/>
    </source>
</evidence>
<dbReference type="PANTHER" id="PTHR11113">
    <property type="entry name" value="N-ACETYLGLUCOSAMINE-6-PHOSPHATE DEACETYLASE"/>
    <property type="match status" value="1"/>
</dbReference>
<dbReference type="PANTHER" id="PTHR11113:SF14">
    <property type="entry name" value="N-ACETYLGLUCOSAMINE-6-PHOSPHATE DEACETYLASE"/>
    <property type="match status" value="1"/>
</dbReference>
<evidence type="ECO:0000259" key="12">
    <source>
        <dbReference type="Pfam" id="PF01979"/>
    </source>
</evidence>
<feature type="active site" description="Proton donor/acceptor" evidence="9">
    <location>
        <position position="291"/>
    </location>
</feature>
<gene>
    <name evidence="13" type="ORF">CANINC_000080</name>
</gene>
<evidence type="ECO:0000256" key="3">
    <source>
        <dbReference type="ARBA" id="ARBA00018029"/>
    </source>
</evidence>
<feature type="binding site" evidence="10">
    <location>
        <begin position="230"/>
        <end position="231"/>
    </location>
    <ligand>
        <name>substrate</name>
    </ligand>
</feature>
<dbReference type="GO" id="GO:0006046">
    <property type="term" value="P:N-acetylglucosamine catabolic process"/>
    <property type="evidence" value="ECO:0007669"/>
    <property type="project" value="TreeGrafter"/>
</dbReference>
<evidence type="ECO:0000313" key="13">
    <source>
        <dbReference type="EMBL" id="TID31369.1"/>
    </source>
</evidence>
<dbReference type="AlphaFoldDB" id="A0A4T0X7E7"/>
<evidence type="ECO:0000313" key="14">
    <source>
        <dbReference type="Proteomes" id="UP000307173"/>
    </source>
</evidence>
<dbReference type="Gene3D" id="3.20.20.140">
    <property type="entry name" value="Metal-dependent hydrolases"/>
    <property type="match status" value="1"/>
</dbReference>
<dbReference type="STRING" id="52247.A0A4T0X7E7"/>
<comment type="cofactor">
    <cofactor evidence="11">
        <name>a divalent metal cation</name>
        <dbReference type="ChEBI" id="CHEBI:60240"/>
    </cofactor>
    <text evidence="11">Binds 1 divalent metal cation per subunit.</text>
</comment>
<keyword evidence="5 8" id="KW-0378">Hydrolase</keyword>
<dbReference type="Gene3D" id="2.30.40.10">
    <property type="entry name" value="Urease, subunit C, domain 1"/>
    <property type="match status" value="1"/>
</dbReference>
<feature type="domain" description="Amidohydrolase-related" evidence="12">
    <location>
        <begin position="51"/>
        <end position="392"/>
    </location>
</feature>
<dbReference type="SUPFAM" id="SSF51338">
    <property type="entry name" value="Composite domain of metallo-dependent hydrolases"/>
    <property type="match status" value="1"/>
</dbReference>
<feature type="binding site" evidence="10">
    <location>
        <position position="269"/>
    </location>
    <ligand>
        <name>substrate</name>
    </ligand>
</feature>
<comment type="caution">
    <text evidence="13">The sequence shown here is derived from an EMBL/GenBank/DDBJ whole genome shotgun (WGS) entry which is preliminary data.</text>
</comment>
<dbReference type="Proteomes" id="UP000307173">
    <property type="component" value="Unassembled WGS sequence"/>
</dbReference>
<feature type="binding site" evidence="10">
    <location>
        <position position="149"/>
    </location>
    <ligand>
        <name>substrate</name>
    </ligand>
</feature>
<sequence length="399" mass="43846">MVQILRFTNCFLADCGELKREDLYVDLDSGIIVGKPEELEDVKVIDLEGKIITPGFIDIQINGCFGLDYSMVLDTDVKREEIVDKYGETMKKLVQYGVTSICPTITSSLSDVYKDSLGIFGEKTRCVDKTDSLGVHLEGPFISMEKKGCHPLNAITAIKGYESLIDRYGEGFEKYTSIITAAPELEGCVEVIKRVVDNKIVFSMGHSMSKFDEALEAVKEGASMITHLYNAMPCISAREPGLAGLINAPECMLPREKLPFFGIVADGVHVHPAMIKSAFNANPEKVILVTDAMYLIGLKDGVYKRGVQELEKNGKHVLLNGTSTIAGSATHLIECVVNFTKWTGVPIEIAVATVTNHPSLSLGLQDKKGFLKIGCDADLNIFNEKFELVNVYKLGYKVK</sequence>
<dbReference type="InterPro" id="IPR032466">
    <property type="entry name" value="Metal_Hydrolase"/>
</dbReference>
<comment type="similarity">
    <text evidence="1 8">Belongs to the metallo-dependent hydrolases superfamily. NagA family.</text>
</comment>
<evidence type="ECO:0000256" key="4">
    <source>
        <dbReference type="ARBA" id="ARBA00022723"/>
    </source>
</evidence>
<accession>A0A4T0X7E7</accession>
<reference evidence="13 14" key="1">
    <citation type="journal article" date="2019" name="Front. Genet.">
        <title>Whole-Genome Sequencing of the Opportunistic Yeast Pathogen Candida inconspicua Uncovers Its Hybrid Origin.</title>
        <authorList>
            <person name="Mixao V."/>
            <person name="Hansen A.P."/>
            <person name="Saus E."/>
            <person name="Boekhout T."/>
            <person name="Lass-Florl C."/>
            <person name="Gabaldon T."/>
        </authorList>
    </citation>
    <scope>NUCLEOTIDE SEQUENCE [LARGE SCALE GENOMIC DNA]</scope>
    <source>
        <strain evidence="13 14">CBS 180</strain>
    </source>
</reference>
<feature type="binding site" evidence="11">
    <location>
        <position position="227"/>
    </location>
    <ligand>
        <name>Zn(2+)</name>
        <dbReference type="ChEBI" id="CHEBI:29105"/>
    </ligand>
</feature>
<feature type="binding site" evidence="11">
    <location>
        <position position="206"/>
    </location>
    <ligand>
        <name>Zn(2+)</name>
        <dbReference type="ChEBI" id="CHEBI:29105"/>
    </ligand>
</feature>
<dbReference type="Pfam" id="PF01979">
    <property type="entry name" value="Amidohydro_1"/>
    <property type="match status" value="1"/>
</dbReference>
<evidence type="ECO:0000256" key="7">
    <source>
        <dbReference type="ARBA" id="ARBA00047647"/>
    </source>
</evidence>
<keyword evidence="4 11" id="KW-0479">Metal-binding</keyword>
<dbReference type="InterPro" id="IPR003764">
    <property type="entry name" value="GlcNAc_6-P_deAcase"/>
</dbReference>
<evidence type="ECO:0000256" key="6">
    <source>
        <dbReference type="ARBA" id="ARBA00023277"/>
    </source>
</evidence>
<protein>
    <recommendedName>
        <fullName evidence="3 8">N-acetylglucosamine-6-phosphate deacetylase</fullName>
        <ecNumber evidence="2 8">3.5.1.25</ecNumber>
    </recommendedName>
</protein>
<proteinExistence type="inferred from homology"/>
<dbReference type="EMBL" id="SELW01000012">
    <property type="protein sequence ID" value="TID31369.1"/>
    <property type="molecule type" value="Genomic_DNA"/>
</dbReference>
<evidence type="ECO:0000256" key="11">
    <source>
        <dbReference type="PIRSR" id="PIRSR038994-3"/>
    </source>
</evidence>
<keyword evidence="6 8" id="KW-0119">Carbohydrate metabolism</keyword>
<dbReference type="GO" id="GO:0008448">
    <property type="term" value="F:N-acetylglucosamine-6-phosphate deacetylase activity"/>
    <property type="evidence" value="ECO:0007669"/>
    <property type="project" value="UniProtKB-UniRule"/>
</dbReference>